<dbReference type="Pfam" id="PF02585">
    <property type="entry name" value="PIG-L"/>
    <property type="match status" value="1"/>
</dbReference>
<accession>A0A4S4BQR6</accession>
<name>A0A4S4BQR6_9BACL</name>
<dbReference type="EMBL" id="SSOB01000021">
    <property type="protein sequence ID" value="THF77125.1"/>
    <property type="molecule type" value="Genomic_DNA"/>
</dbReference>
<dbReference type="PANTHER" id="PTHR12993:SF11">
    <property type="entry name" value="N-ACETYLGLUCOSAMINYL-PHOSPHATIDYLINOSITOL DE-N-ACETYLASE"/>
    <property type="match status" value="1"/>
</dbReference>
<dbReference type="SUPFAM" id="SSF102588">
    <property type="entry name" value="LmbE-like"/>
    <property type="match status" value="1"/>
</dbReference>
<keyword evidence="2" id="KW-1185">Reference proteome</keyword>
<sequence length="253" mass="28019">MRVLAIGAHPDDIELQCGGTLALYAKQGDEVYAAVATNGDMGNYDVEPERLAAIREAEFREACAVMGAAPIWMGYPDERLVPTLEHRLAFVDVIRRVDPDLVITHGPNDYHPDHRYTGQLVWDALPLAGVASLKTAVPATSRQVTLYYMDNTGGVGFQPTEFVDITDTIEKKKEALGRHLSQVRIFRQLMDVDLLDLVETVGKFRGYQAGCRYAEGFVKVEAWYRGLSRRLLPEGGRASLFEYKAAEDGGGEP</sequence>
<evidence type="ECO:0000313" key="2">
    <source>
        <dbReference type="Proteomes" id="UP000310636"/>
    </source>
</evidence>
<organism evidence="1 2">
    <name type="scientific">Cohnella fermenti</name>
    <dbReference type="NCBI Taxonomy" id="2565925"/>
    <lineage>
        <taxon>Bacteria</taxon>
        <taxon>Bacillati</taxon>
        <taxon>Bacillota</taxon>
        <taxon>Bacilli</taxon>
        <taxon>Bacillales</taxon>
        <taxon>Paenibacillaceae</taxon>
        <taxon>Cohnella</taxon>
    </lineage>
</organism>
<reference evidence="1 2" key="1">
    <citation type="submission" date="2019-04" db="EMBL/GenBank/DDBJ databases">
        <title>Cohnella sp. nov. isolated from preserved vegetables.</title>
        <authorList>
            <person name="Lin S.-Y."/>
            <person name="Hung M.-H."/>
            <person name="Young C.-C."/>
        </authorList>
    </citation>
    <scope>NUCLEOTIDE SEQUENCE [LARGE SCALE GENOMIC DNA]</scope>
    <source>
        <strain evidence="1 2">CC-MHH1044</strain>
    </source>
</reference>
<protein>
    <submittedName>
        <fullName evidence="1">PIG-L family deacetylase</fullName>
    </submittedName>
</protein>
<dbReference type="Proteomes" id="UP000310636">
    <property type="component" value="Unassembled WGS sequence"/>
</dbReference>
<dbReference type="Gene3D" id="3.40.50.10320">
    <property type="entry name" value="LmbE-like"/>
    <property type="match status" value="1"/>
</dbReference>
<dbReference type="RefSeq" id="WP_136371073.1">
    <property type="nucleotide sequence ID" value="NZ_SSOB01000021.1"/>
</dbReference>
<evidence type="ECO:0000313" key="1">
    <source>
        <dbReference type="EMBL" id="THF77125.1"/>
    </source>
</evidence>
<gene>
    <name evidence="1" type="ORF">E6C55_17330</name>
</gene>
<dbReference type="PANTHER" id="PTHR12993">
    <property type="entry name" value="N-ACETYLGLUCOSAMINYL-PHOSPHATIDYLINOSITOL DE-N-ACETYLASE-RELATED"/>
    <property type="match status" value="1"/>
</dbReference>
<dbReference type="OrthoDB" id="9790023at2"/>
<proteinExistence type="predicted"/>
<dbReference type="InterPro" id="IPR024078">
    <property type="entry name" value="LmbE-like_dom_sf"/>
</dbReference>
<comment type="caution">
    <text evidence="1">The sequence shown here is derived from an EMBL/GenBank/DDBJ whole genome shotgun (WGS) entry which is preliminary data.</text>
</comment>
<dbReference type="GO" id="GO:0016811">
    <property type="term" value="F:hydrolase activity, acting on carbon-nitrogen (but not peptide) bonds, in linear amides"/>
    <property type="evidence" value="ECO:0007669"/>
    <property type="project" value="TreeGrafter"/>
</dbReference>
<dbReference type="InterPro" id="IPR003737">
    <property type="entry name" value="GlcNAc_PI_deacetylase-related"/>
</dbReference>
<dbReference type="AlphaFoldDB" id="A0A4S4BQR6"/>